<dbReference type="AlphaFoldDB" id="R8HBW8"/>
<evidence type="ECO:0000256" key="1">
    <source>
        <dbReference type="SAM" id="MobiDB-lite"/>
    </source>
</evidence>
<dbReference type="HOGENOM" id="CLU_638810_0_0_9"/>
<organism evidence="2 3">
    <name type="scientific">Bacillus cereus VD021</name>
    <dbReference type="NCBI Taxonomy" id="1053224"/>
    <lineage>
        <taxon>Bacteria</taxon>
        <taxon>Bacillati</taxon>
        <taxon>Bacillota</taxon>
        <taxon>Bacilli</taxon>
        <taxon>Bacillales</taxon>
        <taxon>Bacillaceae</taxon>
        <taxon>Bacillus</taxon>
        <taxon>Bacillus cereus group</taxon>
    </lineage>
</organism>
<dbReference type="Proteomes" id="UP000014040">
    <property type="component" value="Unassembled WGS sequence"/>
</dbReference>
<evidence type="ECO:0008006" key="4">
    <source>
        <dbReference type="Google" id="ProtNLM"/>
    </source>
</evidence>
<reference evidence="2 3" key="1">
    <citation type="submission" date="2012-12" db="EMBL/GenBank/DDBJ databases">
        <title>The Genome Sequence of Bacillus cereus VD021.</title>
        <authorList>
            <consortium name="The Broad Institute Genome Sequencing Platform"/>
            <consortium name="The Broad Institute Genome Sequencing Center for Infectious Disease"/>
            <person name="Feldgarden M."/>
            <person name="Van der Auwera G.A."/>
            <person name="Mahillon J."/>
            <person name="Duprez V."/>
            <person name="Timmery S."/>
            <person name="Mattelet C."/>
            <person name="Dierick K."/>
            <person name="Sun M."/>
            <person name="Yu Z."/>
            <person name="Zhu L."/>
            <person name="Hu X."/>
            <person name="Shank E.B."/>
            <person name="Swiecicka I."/>
            <person name="Hansen B.M."/>
            <person name="Andrup L."/>
            <person name="Walker B."/>
            <person name="Young S.K."/>
            <person name="Zeng Q."/>
            <person name="Gargeya S."/>
            <person name="Fitzgerald M."/>
            <person name="Haas B."/>
            <person name="Abouelleil A."/>
            <person name="Alvarado L."/>
            <person name="Arachchi H.M."/>
            <person name="Berlin A.M."/>
            <person name="Chapman S.B."/>
            <person name="Dewar J."/>
            <person name="Goldberg J."/>
            <person name="Griggs A."/>
            <person name="Gujja S."/>
            <person name="Hansen M."/>
            <person name="Howarth C."/>
            <person name="Imamovic A."/>
            <person name="Larimer J."/>
            <person name="McCowan C."/>
            <person name="Murphy C."/>
            <person name="Neiman D."/>
            <person name="Pearson M."/>
            <person name="Priest M."/>
            <person name="Roberts A."/>
            <person name="Saif S."/>
            <person name="Shea T."/>
            <person name="Sisk P."/>
            <person name="Sykes S."/>
            <person name="Wortman J."/>
            <person name="Nusbaum C."/>
            <person name="Birren B."/>
        </authorList>
    </citation>
    <scope>NUCLEOTIDE SEQUENCE [LARGE SCALE GENOMIC DNA]</scope>
    <source>
        <strain evidence="2 3">VD021</strain>
    </source>
</reference>
<feature type="compositionally biased region" description="Basic and acidic residues" evidence="1">
    <location>
        <begin position="129"/>
        <end position="141"/>
    </location>
</feature>
<feature type="region of interest" description="Disordered" evidence="1">
    <location>
        <begin position="123"/>
        <end position="147"/>
    </location>
</feature>
<gene>
    <name evidence="2" type="ORF">IIC_04802</name>
</gene>
<dbReference type="PATRIC" id="fig|1053224.3.peg.4850"/>
<dbReference type="EMBL" id="AHES01000055">
    <property type="protein sequence ID" value="EOO70360.1"/>
    <property type="molecule type" value="Genomic_DNA"/>
</dbReference>
<protein>
    <recommendedName>
        <fullName evidence="4">DUF1173 family protein</fullName>
    </recommendedName>
</protein>
<proteinExistence type="predicted"/>
<accession>R8HBW8</accession>
<comment type="caution">
    <text evidence="2">The sequence shown here is derived from an EMBL/GenBank/DDBJ whole genome shotgun (WGS) entry which is preliminary data.</text>
</comment>
<name>R8HBW8_BACCE</name>
<sequence length="429" mass="50097">MGTYLKKISTVTNEIKYMSYEWIEEILNNDEKNRLLSSLKRQLLAKEIELFCTCSTKNIIQMSIRKGQKNYSIMTFRNQKELHEAHCNQFNDNYICHNNYIQNWREQKNGTIIVNLNIPSTKTSNINEEDNKKEDTSQKKEKQFKKNGASTSPLTVYELTRKLLIQAWDLHIWNLYTYKKQNAYPNLAEVWHNLIFTGTKKIILNKQNLTLHDITSTTGQEKSIYAIQKKHNFNLPAYFILEFVAAEEIDADTHHISARNPKTKEIFIYEIETQLLNDILNSTNVKEGPYIIAGYAKANSYGKKPIILGIAIVPINTYGVVIESSYERSLYNILCSEGRLVQRIHDYKYHPQWEGMLPDGLLLDTDKPTILEVFGMSKNVTSYHVRKEAKISHFNSLEEYNFWFWNAFENPNNMLNIPAKNQLLKETNI</sequence>
<evidence type="ECO:0000313" key="3">
    <source>
        <dbReference type="Proteomes" id="UP000014040"/>
    </source>
</evidence>
<dbReference type="RefSeq" id="WP_016102836.1">
    <property type="nucleotide sequence ID" value="NZ_KB976282.1"/>
</dbReference>
<evidence type="ECO:0000313" key="2">
    <source>
        <dbReference type="EMBL" id="EOO70360.1"/>
    </source>
</evidence>